<proteinExistence type="predicted"/>
<comment type="subcellular location">
    <subcellularLocation>
        <location evidence="1">Membrane</location>
        <topology evidence="1">Multi-pass membrane protein</topology>
    </subcellularLocation>
</comment>
<reference evidence="8 9" key="1">
    <citation type="journal article" date="2015" name="Int. J. Syst. Evol. Microbiol.">
        <title>Carboxylicivirga linearis sp. nov., isolated from a sea cucumber culture pond.</title>
        <authorList>
            <person name="Wang F.Q."/>
            <person name="Zhou Y.X."/>
            <person name="Lin X.Z."/>
            <person name="Chen G.J."/>
            <person name="Du Z.J."/>
        </authorList>
    </citation>
    <scope>NUCLEOTIDE SEQUENCE [LARGE SCALE GENOMIC DNA]</scope>
    <source>
        <strain evidence="8 9">FB218</strain>
    </source>
</reference>
<dbReference type="PANTHER" id="PTHR31566">
    <property type="entry name" value="CYTOCHROME C BIOGENESIS PROTEIN CCS1, CHLOROPLASTIC"/>
    <property type="match status" value="1"/>
</dbReference>
<dbReference type="EMBL" id="JAGUCO010000033">
    <property type="protein sequence ID" value="MBS2100944.1"/>
    <property type="molecule type" value="Genomic_DNA"/>
</dbReference>
<feature type="transmembrane region" description="Helical" evidence="6">
    <location>
        <begin position="36"/>
        <end position="54"/>
    </location>
</feature>
<name>A0ABS5K2P0_9BACT</name>
<comment type="caution">
    <text evidence="8">The sequence shown here is derived from an EMBL/GenBank/DDBJ whole genome shotgun (WGS) entry which is preliminary data.</text>
</comment>
<evidence type="ECO:0000256" key="3">
    <source>
        <dbReference type="ARBA" id="ARBA00022748"/>
    </source>
</evidence>
<gene>
    <name evidence="8" type="ORF">KEM10_21840</name>
</gene>
<keyword evidence="3" id="KW-0201">Cytochrome c-type biogenesis</keyword>
<keyword evidence="2 6" id="KW-0812">Transmembrane</keyword>
<organism evidence="8 9">
    <name type="scientific">Carboxylicivirga linearis</name>
    <dbReference type="NCBI Taxonomy" id="1628157"/>
    <lineage>
        <taxon>Bacteria</taxon>
        <taxon>Pseudomonadati</taxon>
        <taxon>Bacteroidota</taxon>
        <taxon>Bacteroidia</taxon>
        <taxon>Marinilabiliales</taxon>
        <taxon>Marinilabiliaceae</taxon>
        <taxon>Carboxylicivirga</taxon>
    </lineage>
</organism>
<evidence type="ECO:0000313" key="9">
    <source>
        <dbReference type="Proteomes" id="UP000708576"/>
    </source>
</evidence>
<evidence type="ECO:0000256" key="1">
    <source>
        <dbReference type="ARBA" id="ARBA00004141"/>
    </source>
</evidence>
<sequence>MKKLVKENQNIRIKTLQNTKEKKSLWVLPWRYSESFLIAFALLLASLGLEFITGTKAPKISWPANVISLVLLANISLLLYLLSKKRTFFKWFYSVPASIAGIILFVVPSLSMALVPQRQTDSLFFLFDVTSSWTYTIGVTFFLIILGTVTIKRITKLSKRNIGFFLNHFGLWLCIAAAHLGAGDIQKLNMYLEEGKTIWYGVENGNSTEELNFAIKLRDFSIEEYPAKIAFVDNKTGEIINQNNKPLMIDPNKGLQFNYKDYDFKIEKLLMSSAPVLNRFEPVLGMGATQSTMITKSYNGMVDTFWISSPSILYHQVMYSIDSSTIMLMTEPEAKRFLSEITVYEKAGAVYDTIIEVNKPIKISGWKIYQTSYDETMGRWSTKSILELVKDPWLPSVYLGFFLLIAGTFYLIWTGKRKEEV</sequence>
<feature type="transmembrane region" description="Helical" evidence="6">
    <location>
        <begin position="133"/>
        <end position="151"/>
    </location>
</feature>
<dbReference type="InterPro" id="IPR023494">
    <property type="entry name" value="Cyt_c_bgen_Ccs1/CcsB/ResB"/>
</dbReference>
<feature type="transmembrane region" description="Helical" evidence="6">
    <location>
        <begin position="163"/>
        <end position="182"/>
    </location>
</feature>
<keyword evidence="4 6" id="KW-1133">Transmembrane helix</keyword>
<evidence type="ECO:0000256" key="5">
    <source>
        <dbReference type="ARBA" id="ARBA00023136"/>
    </source>
</evidence>
<keyword evidence="9" id="KW-1185">Reference proteome</keyword>
<dbReference type="InterPro" id="IPR007816">
    <property type="entry name" value="ResB-like_domain"/>
</dbReference>
<dbReference type="RefSeq" id="WP_212219780.1">
    <property type="nucleotide sequence ID" value="NZ_JAGUCO010000033.1"/>
</dbReference>
<keyword evidence="5 6" id="KW-0472">Membrane</keyword>
<dbReference type="PANTHER" id="PTHR31566:SF5">
    <property type="entry name" value="RESB-LIKE DOMAIN-CONTAINING PROTEIN"/>
    <property type="match status" value="1"/>
</dbReference>
<evidence type="ECO:0000313" key="8">
    <source>
        <dbReference type="EMBL" id="MBS2100944.1"/>
    </source>
</evidence>
<accession>A0ABS5K2P0</accession>
<evidence type="ECO:0000256" key="2">
    <source>
        <dbReference type="ARBA" id="ARBA00022692"/>
    </source>
</evidence>
<protein>
    <submittedName>
        <fullName evidence="8">Cytochrome c biogenesis protein ResB</fullName>
    </submittedName>
</protein>
<evidence type="ECO:0000256" key="4">
    <source>
        <dbReference type="ARBA" id="ARBA00022989"/>
    </source>
</evidence>
<feature type="transmembrane region" description="Helical" evidence="6">
    <location>
        <begin position="60"/>
        <end position="82"/>
    </location>
</feature>
<feature type="transmembrane region" description="Helical" evidence="6">
    <location>
        <begin position="393"/>
        <end position="413"/>
    </location>
</feature>
<dbReference type="Proteomes" id="UP000708576">
    <property type="component" value="Unassembled WGS sequence"/>
</dbReference>
<feature type="transmembrane region" description="Helical" evidence="6">
    <location>
        <begin position="91"/>
        <end position="113"/>
    </location>
</feature>
<evidence type="ECO:0000259" key="7">
    <source>
        <dbReference type="Pfam" id="PF05140"/>
    </source>
</evidence>
<feature type="domain" description="ResB-like" evidence="7">
    <location>
        <begin position="332"/>
        <end position="376"/>
    </location>
</feature>
<evidence type="ECO:0000256" key="6">
    <source>
        <dbReference type="SAM" id="Phobius"/>
    </source>
</evidence>
<dbReference type="Pfam" id="PF05140">
    <property type="entry name" value="ResB"/>
    <property type="match status" value="1"/>
</dbReference>